<dbReference type="AlphaFoldDB" id="A0A183KH94"/>
<accession>A0A183KH94</accession>
<dbReference type="WBParaSite" id="SCUD_0001439601-mRNA-1">
    <property type="protein sequence ID" value="SCUD_0001439601-mRNA-1"/>
    <property type="gene ID" value="SCUD_0001439601"/>
</dbReference>
<reference evidence="1" key="1">
    <citation type="submission" date="2016-06" db="UniProtKB">
        <authorList>
            <consortium name="WormBaseParasite"/>
        </authorList>
    </citation>
    <scope>IDENTIFICATION</scope>
</reference>
<name>A0A183KH94_9TREM</name>
<protein>
    <submittedName>
        <fullName evidence="1">Cytochrome P450</fullName>
    </submittedName>
</protein>
<evidence type="ECO:0000313" key="1">
    <source>
        <dbReference type="WBParaSite" id="SCUD_0001439601-mRNA-1"/>
    </source>
</evidence>
<sequence length="50" mass="5860">MSMFTHDIISNGTFFYLTKRGLKLLIPILSRSYPFPENRFVITLIANLRL</sequence>
<proteinExistence type="predicted"/>
<organism evidence="1">
    <name type="scientific">Schistosoma curassoni</name>
    <dbReference type="NCBI Taxonomy" id="6186"/>
    <lineage>
        <taxon>Eukaryota</taxon>
        <taxon>Metazoa</taxon>
        <taxon>Spiralia</taxon>
        <taxon>Lophotrochozoa</taxon>
        <taxon>Platyhelminthes</taxon>
        <taxon>Trematoda</taxon>
        <taxon>Digenea</taxon>
        <taxon>Strigeidida</taxon>
        <taxon>Schistosomatoidea</taxon>
        <taxon>Schistosomatidae</taxon>
        <taxon>Schistosoma</taxon>
    </lineage>
</organism>